<organism evidence="2 3">
    <name type="scientific">Ampelomyces quisqualis</name>
    <name type="common">Powdery mildew agent</name>
    <dbReference type="NCBI Taxonomy" id="50730"/>
    <lineage>
        <taxon>Eukaryota</taxon>
        <taxon>Fungi</taxon>
        <taxon>Dikarya</taxon>
        <taxon>Ascomycota</taxon>
        <taxon>Pezizomycotina</taxon>
        <taxon>Dothideomycetes</taxon>
        <taxon>Pleosporomycetidae</taxon>
        <taxon>Pleosporales</taxon>
        <taxon>Pleosporineae</taxon>
        <taxon>Phaeosphaeriaceae</taxon>
        <taxon>Ampelomyces</taxon>
    </lineage>
</organism>
<evidence type="ECO:0000313" key="3">
    <source>
        <dbReference type="Proteomes" id="UP000800096"/>
    </source>
</evidence>
<evidence type="ECO:0000313" key="2">
    <source>
        <dbReference type="EMBL" id="KAF1911955.1"/>
    </source>
</evidence>
<gene>
    <name evidence="2" type="ORF">BDU57DRAFT_74821</name>
</gene>
<name>A0A6A5Q960_AMPQU</name>
<keyword evidence="3" id="KW-1185">Reference proteome</keyword>
<proteinExistence type="predicted"/>
<accession>A0A6A5Q960</accession>
<evidence type="ECO:0000256" key="1">
    <source>
        <dbReference type="SAM" id="MobiDB-lite"/>
    </source>
</evidence>
<reference evidence="2" key="1">
    <citation type="journal article" date="2020" name="Stud. Mycol.">
        <title>101 Dothideomycetes genomes: a test case for predicting lifestyles and emergence of pathogens.</title>
        <authorList>
            <person name="Haridas S."/>
            <person name="Albert R."/>
            <person name="Binder M."/>
            <person name="Bloem J."/>
            <person name="Labutti K."/>
            <person name="Salamov A."/>
            <person name="Andreopoulos B."/>
            <person name="Baker S."/>
            <person name="Barry K."/>
            <person name="Bills G."/>
            <person name="Bluhm B."/>
            <person name="Cannon C."/>
            <person name="Castanera R."/>
            <person name="Culley D."/>
            <person name="Daum C."/>
            <person name="Ezra D."/>
            <person name="Gonzalez J."/>
            <person name="Henrissat B."/>
            <person name="Kuo A."/>
            <person name="Liang C."/>
            <person name="Lipzen A."/>
            <person name="Lutzoni F."/>
            <person name="Magnuson J."/>
            <person name="Mondo S."/>
            <person name="Nolan M."/>
            <person name="Ohm R."/>
            <person name="Pangilinan J."/>
            <person name="Park H.-J."/>
            <person name="Ramirez L."/>
            <person name="Alfaro M."/>
            <person name="Sun H."/>
            <person name="Tritt A."/>
            <person name="Yoshinaga Y."/>
            <person name="Zwiers L.-H."/>
            <person name="Turgeon B."/>
            <person name="Goodwin S."/>
            <person name="Spatafora J."/>
            <person name="Crous P."/>
            <person name="Grigoriev I."/>
        </authorList>
    </citation>
    <scope>NUCLEOTIDE SEQUENCE</scope>
    <source>
        <strain evidence="2">HMLAC05119</strain>
    </source>
</reference>
<dbReference type="EMBL" id="ML979141">
    <property type="protein sequence ID" value="KAF1911955.1"/>
    <property type="molecule type" value="Genomic_DNA"/>
</dbReference>
<protein>
    <submittedName>
        <fullName evidence="2">Uncharacterized protein</fullName>
    </submittedName>
</protein>
<sequence>MPHFLTRIFTEFRRDTPASDMQRTRRVLERRGSTQRLSLFDSTGHAVMVDHASSIDRPILAPSLVDGEEVGERKQVRARRRLSKRQRGSGGDSRHNGLG</sequence>
<dbReference type="AlphaFoldDB" id="A0A6A5Q960"/>
<dbReference type="OrthoDB" id="3728409at2759"/>
<feature type="region of interest" description="Disordered" evidence="1">
    <location>
        <begin position="66"/>
        <end position="99"/>
    </location>
</feature>
<dbReference type="Proteomes" id="UP000800096">
    <property type="component" value="Unassembled WGS sequence"/>
</dbReference>
<feature type="compositionally biased region" description="Basic residues" evidence="1">
    <location>
        <begin position="76"/>
        <end position="87"/>
    </location>
</feature>